<accession>A0ABU7A557</accession>
<dbReference type="CDD" id="cd02440">
    <property type="entry name" value="AdoMet_MTases"/>
    <property type="match status" value="2"/>
</dbReference>
<name>A0ABU7A557_9TELE</name>
<evidence type="ECO:0000259" key="1">
    <source>
        <dbReference type="Pfam" id="PF08241"/>
    </source>
</evidence>
<evidence type="ECO:0000313" key="2">
    <source>
        <dbReference type="EMBL" id="MED6232545.1"/>
    </source>
</evidence>
<dbReference type="InterPro" id="IPR029063">
    <property type="entry name" value="SAM-dependent_MTases_sf"/>
</dbReference>
<dbReference type="Gene3D" id="3.40.50.150">
    <property type="entry name" value="Vaccinia Virus protein VP39"/>
    <property type="match status" value="2"/>
</dbReference>
<dbReference type="PANTHER" id="PTHR44942:SF6">
    <property type="entry name" value="NOVEL PROTEIN"/>
    <property type="match status" value="1"/>
</dbReference>
<feature type="domain" description="Methyltransferase type 11" evidence="1">
    <location>
        <begin position="46"/>
        <end position="137"/>
    </location>
</feature>
<reference evidence="2 3" key="1">
    <citation type="submission" date="2021-07" db="EMBL/GenBank/DDBJ databases">
        <authorList>
            <person name="Palmer J.M."/>
        </authorList>
    </citation>
    <scope>NUCLEOTIDE SEQUENCE [LARGE SCALE GENOMIC DNA]</scope>
    <source>
        <strain evidence="2 3">AT_MEX2019</strain>
        <tissue evidence="2">Muscle</tissue>
    </source>
</reference>
<dbReference type="PANTHER" id="PTHR44942">
    <property type="entry name" value="METHYLTRANSF_11 DOMAIN-CONTAINING PROTEIN"/>
    <property type="match status" value="1"/>
</dbReference>
<dbReference type="SUPFAM" id="SSF53335">
    <property type="entry name" value="S-adenosyl-L-methionine-dependent methyltransferases"/>
    <property type="match status" value="2"/>
</dbReference>
<organism evidence="2 3">
    <name type="scientific">Ataeniobius toweri</name>
    <dbReference type="NCBI Taxonomy" id="208326"/>
    <lineage>
        <taxon>Eukaryota</taxon>
        <taxon>Metazoa</taxon>
        <taxon>Chordata</taxon>
        <taxon>Craniata</taxon>
        <taxon>Vertebrata</taxon>
        <taxon>Euteleostomi</taxon>
        <taxon>Actinopterygii</taxon>
        <taxon>Neopterygii</taxon>
        <taxon>Teleostei</taxon>
        <taxon>Neoteleostei</taxon>
        <taxon>Acanthomorphata</taxon>
        <taxon>Ovalentaria</taxon>
        <taxon>Atherinomorphae</taxon>
        <taxon>Cyprinodontiformes</taxon>
        <taxon>Goodeidae</taxon>
        <taxon>Ataeniobius</taxon>
    </lineage>
</organism>
<dbReference type="Proteomes" id="UP001345963">
    <property type="component" value="Unassembled WGS sequence"/>
</dbReference>
<proteinExistence type="predicted"/>
<dbReference type="EMBL" id="JAHUTI010000929">
    <property type="protein sequence ID" value="MED6232545.1"/>
    <property type="molecule type" value="Genomic_DNA"/>
</dbReference>
<evidence type="ECO:0000313" key="3">
    <source>
        <dbReference type="Proteomes" id="UP001345963"/>
    </source>
</evidence>
<dbReference type="InterPro" id="IPR051052">
    <property type="entry name" value="Diverse_substrate_MTase"/>
</dbReference>
<gene>
    <name evidence="2" type="ORF">ATANTOWER_032096</name>
</gene>
<sequence>MAYRLFEGKEHASIYKQYRFTPPTVLKDIIIQYLDKKKGQPHVLAVDLGCGTGQHTRLLAPHFKEVVGIDISECQLEEARSVPGFTNITYREGTAEELPFEDGTVDLLTAASAAHWFDQSRFLIEANRVLKPGGCMALLGFTDWYIKLNYKDCGDKLNCIYHEVKELLKPYTSSAVAASESKLEDLYSAIPFPDKERIESFLNKSMISVRKLVGFISSWSMYNSYKSKDPQGAEDMLANVQKRFLDDMGVTSADTEIEREWEYYCILASKPLSAERKHQTAMTYRLFEGKEHAASYWKYRISPSDHLIRQLLDFLEKHRGRPFELAVDVGCGSGQGTLLLSKHFASVVGTDVSPAQLEVALQQAKEPNITYRQSAAEELPFADSSADLVTAMSAFHWFDRPRFLHEAHRVLKPQGSLAVLNYTIDMELSYPDCCKNTLNQVCKEFYATLQPYRSPHLGQSSIELYREGYASIPYPNKEWHECFWDTRSMPLSSYMGLVESFSSYQGLLRKDPHKANRLSQDVCERLMSVMKVTSADTEVTVAVKYFYLLACKPQET</sequence>
<comment type="caution">
    <text evidence="2">The sequence shown here is derived from an EMBL/GenBank/DDBJ whole genome shotgun (WGS) entry which is preliminary data.</text>
</comment>
<dbReference type="Pfam" id="PF08241">
    <property type="entry name" value="Methyltransf_11"/>
    <property type="match status" value="2"/>
</dbReference>
<keyword evidence="3" id="KW-1185">Reference proteome</keyword>
<dbReference type="InterPro" id="IPR013216">
    <property type="entry name" value="Methyltransf_11"/>
</dbReference>
<protein>
    <recommendedName>
        <fullName evidence="1">Methyltransferase type 11 domain-containing protein</fullName>
    </recommendedName>
</protein>
<feature type="domain" description="Methyltransferase type 11" evidence="1">
    <location>
        <begin position="327"/>
        <end position="418"/>
    </location>
</feature>